<accession>A0ABT5FC33</accession>
<dbReference type="Proteomes" id="UP001528411">
    <property type="component" value="Unassembled WGS sequence"/>
</dbReference>
<protein>
    <submittedName>
        <fullName evidence="5">Molybdate ABC transporter substrate-binding protein</fullName>
    </submittedName>
</protein>
<dbReference type="SUPFAM" id="SSF53850">
    <property type="entry name" value="Periplasmic binding protein-like II"/>
    <property type="match status" value="1"/>
</dbReference>
<comment type="caution">
    <text evidence="5">The sequence shown here is derived from an EMBL/GenBank/DDBJ whole genome shotgun (WGS) entry which is preliminary data.</text>
</comment>
<organism evidence="5 6">
    <name type="scientific">Psychrosphaera algicola</name>
    <dbReference type="NCBI Taxonomy" id="3023714"/>
    <lineage>
        <taxon>Bacteria</taxon>
        <taxon>Pseudomonadati</taxon>
        <taxon>Pseudomonadota</taxon>
        <taxon>Gammaproteobacteria</taxon>
        <taxon>Alteromonadales</taxon>
        <taxon>Pseudoalteromonadaceae</taxon>
        <taxon>Psychrosphaera</taxon>
    </lineage>
</organism>
<evidence type="ECO:0000256" key="1">
    <source>
        <dbReference type="ARBA" id="ARBA00009175"/>
    </source>
</evidence>
<dbReference type="InterPro" id="IPR050682">
    <property type="entry name" value="ModA/WtpA"/>
</dbReference>
<dbReference type="PANTHER" id="PTHR30632">
    <property type="entry name" value="MOLYBDATE-BINDING PERIPLASMIC PROTEIN"/>
    <property type="match status" value="1"/>
</dbReference>
<reference evidence="5 6" key="1">
    <citation type="submission" date="2023-01" db="EMBL/GenBank/DDBJ databases">
        <title>Psychrosphaera sp. nov., isolated from marine algae.</title>
        <authorList>
            <person name="Bayburt H."/>
            <person name="Choi B.J."/>
            <person name="Kim J.M."/>
            <person name="Choi D.G."/>
            <person name="Jeon C.O."/>
        </authorList>
    </citation>
    <scope>NUCLEOTIDE SEQUENCE [LARGE SCALE GENOMIC DNA]</scope>
    <source>
        <strain evidence="5 6">G1-22</strain>
    </source>
</reference>
<dbReference type="NCBIfam" id="TIGR01256">
    <property type="entry name" value="modA"/>
    <property type="match status" value="1"/>
</dbReference>
<dbReference type="EMBL" id="JAQOMS010000002">
    <property type="protein sequence ID" value="MDC2888497.1"/>
    <property type="molecule type" value="Genomic_DNA"/>
</dbReference>
<evidence type="ECO:0000256" key="2">
    <source>
        <dbReference type="ARBA" id="ARBA00022723"/>
    </source>
</evidence>
<dbReference type="Gene3D" id="3.40.190.10">
    <property type="entry name" value="Periplasmic binding protein-like II"/>
    <property type="match status" value="1"/>
</dbReference>
<evidence type="ECO:0000256" key="4">
    <source>
        <dbReference type="SAM" id="SignalP"/>
    </source>
</evidence>
<keyword evidence="2" id="KW-0479">Metal-binding</keyword>
<comment type="similarity">
    <text evidence="1">Belongs to the bacterial solute-binding protein ModA family.</text>
</comment>
<name>A0ABT5FC33_9GAMM</name>
<dbReference type="InterPro" id="IPR005950">
    <property type="entry name" value="ModA"/>
</dbReference>
<evidence type="ECO:0000313" key="6">
    <source>
        <dbReference type="Proteomes" id="UP001528411"/>
    </source>
</evidence>
<sequence>MIVKIIATLWFVLSLPTYAATLNVAVATNFYHVMSELKTEFEKNQPHKLQISSGSSGIIFSQISNGAPYDVFLSADSERPRKLIADNLAYKNSLKTYAVGELIWWQPNTKHMTHDILKNYNTKLAIANPRLAPYGQAAIAVLKQLNLKNRCSW</sequence>
<dbReference type="Pfam" id="PF13531">
    <property type="entry name" value="SBP_bac_11"/>
    <property type="match status" value="1"/>
</dbReference>
<proteinExistence type="inferred from homology"/>
<keyword evidence="3 4" id="KW-0732">Signal</keyword>
<dbReference type="RefSeq" id="WP_272180101.1">
    <property type="nucleotide sequence ID" value="NZ_JAQOMS010000002.1"/>
</dbReference>
<feature type="signal peptide" evidence="4">
    <location>
        <begin position="1"/>
        <end position="19"/>
    </location>
</feature>
<keyword evidence="6" id="KW-1185">Reference proteome</keyword>
<feature type="chain" id="PRO_5045643348" evidence="4">
    <location>
        <begin position="20"/>
        <end position="153"/>
    </location>
</feature>
<dbReference type="PANTHER" id="PTHR30632:SF14">
    <property type="entry name" value="TUNGSTATE_MOLYBDATE_CHROMATE-BINDING PROTEIN MODA"/>
    <property type="match status" value="1"/>
</dbReference>
<gene>
    <name evidence="5" type="primary">modA</name>
    <name evidence="5" type="ORF">PN838_06705</name>
</gene>
<evidence type="ECO:0000256" key="3">
    <source>
        <dbReference type="ARBA" id="ARBA00022729"/>
    </source>
</evidence>
<evidence type="ECO:0000313" key="5">
    <source>
        <dbReference type="EMBL" id="MDC2888497.1"/>
    </source>
</evidence>